<feature type="region of interest" description="Disordered" evidence="1">
    <location>
        <begin position="1"/>
        <end position="60"/>
    </location>
</feature>
<accession>A0A6I9VZT6</accession>
<proteinExistence type="predicted"/>
<dbReference type="SMART" id="SM01373">
    <property type="entry name" value="MAGE"/>
    <property type="match status" value="1"/>
</dbReference>
<dbReference type="InterPro" id="IPR041899">
    <property type="entry name" value="MAGE_WH2"/>
</dbReference>
<sequence length="271" mass="31966">MSSRKRGSQNSQNSRSIRESSEDIFLSQDLPGPSSQTNRSSQRCTRNSNLRESQFMSSQDMETQKKMQLISNVIRYLFVADRTKHPIQKTQIVKNVLGGNGKIFRQIIESVIRELSEVFGYKLIEVESNKYILMNEIENKLPHLIFQHNYKQVLLYLILVHIFMYGESCKEEILWNFLENLGIISDNNFQHKYFGDVEHLVTVEFVNQRYLEKIITNKNDPTQFEYAWGSRARNEFTYRSALQFVADIYGCSIKKWKLQYNAMIEDEQENE</sequence>
<dbReference type="PANTHER" id="PTHR11736">
    <property type="entry name" value="MELANOMA-ASSOCIATED ANTIGEN MAGE ANTIGEN"/>
    <property type="match status" value="1"/>
</dbReference>
<dbReference type="Proteomes" id="UP000504615">
    <property type="component" value="Unplaced"/>
</dbReference>
<dbReference type="Gene3D" id="1.10.10.1200">
    <property type="entry name" value="MAGE homology domain, winged helix WH1 motif"/>
    <property type="match status" value="1"/>
</dbReference>
<dbReference type="AlphaFoldDB" id="A0A6I9VZT6"/>
<dbReference type="PANTHER" id="PTHR11736:SF14">
    <property type="entry name" value="NSE3 HOMOLOG, SMC5-SMC6 COMPLEX COMPONENT"/>
    <property type="match status" value="1"/>
</dbReference>
<name>A0A6I9VZT6_9HYME</name>
<dbReference type="InterPro" id="IPR002190">
    <property type="entry name" value="MHD_dom"/>
</dbReference>
<dbReference type="Gene3D" id="1.10.10.1210">
    <property type="entry name" value="MAGE homology domain, winged helix WH2 motif"/>
    <property type="match status" value="1"/>
</dbReference>
<protein>
    <submittedName>
        <fullName evidence="4">Non-structural maintenance of chromosomes element 3 homolog isoform X1</fullName>
    </submittedName>
</protein>
<dbReference type="InterPro" id="IPR041898">
    <property type="entry name" value="MAGE_WH1"/>
</dbReference>
<evidence type="ECO:0000313" key="4">
    <source>
        <dbReference type="RefSeq" id="XP_011634070.1"/>
    </source>
</evidence>
<dbReference type="FunFam" id="1.10.10.1210:FF:000001">
    <property type="entry name" value="melanoma-associated antigen D1"/>
    <property type="match status" value="1"/>
</dbReference>
<feature type="domain" description="MAGE" evidence="2">
    <location>
        <begin position="66"/>
        <end position="263"/>
    </location>
</feature>
<organism evidence="3 4">
    <name type="scientific">Pogonomyrmex barbatus</name>
    <name type="common">red harvester ant</name>
    <dbReference type="NCBI Taxonomy" id="144034"/>
    <lineage>
        <taxon>Eukaryota</taxon>
        <taxon>Metazoa</taxon>
        <taxon>Ecdysozoa</taxon>
        <taxon>Arthropoda</taxon>
        <taxon>Hexapoda</taxon>
        <taxon>Insecta</taxon>
        <taxon>Pterygota</taxon>
        <taxon>Neoptera</taxon>
        <taxon>Endopterygota</taxon>
        <taxon>Hymenoptera</taxon>
        <taxon>Apocrita</taxon>
        <taxon>Aculeata</taxon>
        <taxon>Formicoidea</taxon>
        <taxon>Formicidae</taxon>
        <taxon>Myrmicinae</taxon>
        <taxon>Pogonomyrmex</taxon>
    </lineage>
</organism>
<dbReference type="GO" id="GO:0005634">
    <property type="term" value="C:nucleus"/>
    <property type="evidence" value="ECO:0007669"/>
    <property type="project" value="TreeGrafter"/>
</dbReference>
<keyword evidence="3" id="KW-1185">Reference proteome</keyword>
<dbReference type="KEGG" id="pbar:105425155"/>
<dbReference type="GeneID" id="105425155"/>
<dbReference type="RefSeq" id="XP_011634070.1">
    <property type="nucleotide sequence ID" value="XM_011635768.2"/>
</dbReference>
<feature type="compositionally biased region" description="Polar residues" evidence="1">
    <location>
        <begin position="33"/>
        <end position="60"/>
    </location>
</feature>
<reference evidence="4" key="1">
    <citation type="submission" date="2025-08" db="UniProtKB">
        <authorList>
            <consortium name="RefSeq"/>
        </authorList>
    </citation>
    <scope>IDENTIFICATION</scope>
</reference>
<dbReference type="InterPro" id="IPR037445">
    <property type="entry name" value="MAGE"/>
</dbReference>
<dbReference type="OrthoDB" id="205198at2759"/>
<evidence type="ECO:0000259" key="2">
    <source>
        <dbReference type="PROSITE" id="PS50838"/>
    </source>
</evidence>
<dbReference type="Pfam" id="PF01454">
    <property type="entry name" value="MAGE"/>
    <property type="match status" value="1"/>
</dbReference>
<evidence type="ECO:0000256" key="1">
    <source>
        <dbReference type="SAM" id="MobiDB-lite"/>
    </source>
</evidence>
<dbReference type="PROSITE" id="PS50838">
    <property type="entry name" value="MAGE"/>
    <property type="match status" value="1"/>
</dbReference>
<evidence type="ECO:0000313" key="3">
    <source>
        <dbReference type="Proteomes" id="UP000504615"/>
    </source>
</evidence>
<gene>
    <name evidence="4" type="primary">LOC105425155</name>
</gene>